<evidence type="ECO:0000256" key="1">
    <source>
        <dbReference type="ARBA" id="ARBA00004370"/>
    </source>
</evidence>
<evidence type="ECO:0000256" key="5">
    <source>
        <dbReference type="SAM" id="Phobius"/>
    </source>
</evidence>
<feature type="transmembrane region" description="Helical" evidence="5">
    <location>
        <begin position="162"/>
        <end position="181"/>
    </location>
</feature>
<dbReference type="SUPFAM" id="SSF161084">
    <property type="entry name" value="MAPEG domain-like"/>
    <property type="match status" value="1"/>
</dbReference>
<evidence type="ECO:0000313" key="6">
    <source>
        <dbReference type="EMBL" id="MFD2647615.1"/>
    </source>
</evidence>
<reference evidence="7" key="1">
    <citation type="journal article" date="2019" name="Int. J. Syst. Evol. Microbiol.">
        <title>The Global Catalogue of Microorganisms (GCM) 10K type strain sequencing project: providing services to taxonomists for standard genome sequencing and annotation.</title>
        <authorList>
            <consortium name="The Broad Institute Genomics Platform"/>
            <consortium name="The Broad Institute Genome Sequencing Center for Infectious Disease"/>
            <person name="Wu L."/>
            <person name="Ma J."/>
        </authorList>
    </citation>
    <scope>NUCLEOTIDE SEQUENCE [LARGE SCALE GENOMIC DNA]</scope>
    <source>
        <strain evidence="7">CCM 7427</strain>
    </source>
</reference>
<feature type="transmembrane region" description="Helical" evidence="5">
    <location>
        <begin position="56"/>
        <end position="76"/>
    </location>
</feature>
<proteinExistence type="predicted"/>
<organism evidence="6 7">
    <name type="scientific">Devosia albogilva</name>
    <dbReference type="NCBI Taxonomy" id="429726"/>
    <lineage>
        <taxon>Bacteria</taxon>
        <taxon>Pseudomonadati</taxon>
        <taxon>Pseudomonadota</taxon>
        <taxon>Alphaproteobacteria</taxon>
        <taxon>Hyphomicrobiales</taxon>
        <taxon>Devosiaceae</taxon>
        <taxon>Devosia</taxon>
    </lineage>
</organism>
<dbReference type="InterPro" id="IPR001129">
    <property type="entry name" value="Membr-assoc_MAPEG"/>
</dbReference>
<evidence type="ECO:0000313" key="7">
    <source>
        <dbReference type="Proteomes" id="UP001597521"/>
    </source>
</evidence>
<feature type="transmembrane region" description="Helical" evidence="5">
    <location>
        <begin position="130"/>
        <end position="150"/>
    </location>
</feature>
<accession>A0ABW5QIX9</accession>
<keyword evidence="4 5" id="KW-0472">Membrane</keyword>
<dbReference type="EMBL" id="JBHUNP010000001">
    <property type="protein sequence ID" value="MFD2647615.1"/>
    <property type="molecule type" value="Genomic_DNA"/>
</dbReference>
<dbReference type="InterPro" id="IPR023352">
    <property type="entry name" value="MAPEG-like_dom_sf"/>
</dbReference>
<gene>
    <name evidence="6" type="ORF">ACFSX5_07415</name>
</gene>
<name>A0ABW5QIX9_9HYPH</name>
<feature type="transmembrane region" description="Helical" evidence="5">
    <location>
        <begin position="18"/>
        <end position="36"/>
    </location>
</feature>
<comment type="subcellular location">
    <subcellularLocation>
        <location evidence="1">Membrane</location>
    </subcellularLocation>
</comment>
<evidence type="ECO:0000256" key="2">
    <source>
        <dbReference type="ARBA" id="ARBA00022692"/>
    </source>
</evidence>
<dbReference type="PANTHER" id="PTHR31004:SF1">
    <property type="entry name" value="TRANSMEMBRANE PROTEIN 79"/>
    <property type="match status" value="1"/>
</dbReference>
<sequence>MSGGPANLSTVAASRRRMLVSAIVVVPPAILVWLGLYHYSPEPVSFADPAGRLGFAFGWIAVATLLTLVSGIEAVAHERLFTPAIDPLAGAESRRLKINLRFLQNTLEQLAIFAPGLLLLAWYAADTAELRAVTATAIVWIALRFVFWVGYHRSHELRTPGILGLVLSMSVLLLGTAHFGYEFGGWPGAVLPIAIFGGIEAYLVLVAVRAGREQL</sequence>
<dbReference type="RefSeq" id="WP_386832637.1">
    <property type="nucleotide sequence ID" value="NZ_JBHUNP010000001.1"/>
</dbReference>
<keyword evidence="7" id="KW-1185">Reference proteome</keyword>
<comment type="caution">
    <text evidence="6">The sequence shown here is derived from an EMBL/GenBank/DDBJ whole genome shotgun (WGS) entry which is preliminary data.</text>
</comment>
<keyword evidence="3 5" id="KW-1133">Transmembrane helix</keyword>
<evidence type="ECO:0000256" key="4">
    <source>
        <dbReference type="ARBA" id="ARBA00023136"/>
    </source>
</evidence>
<dbReference type="Pfam" id="PF01124">
    <property type="entry name" value="MAPEG"/>
    <property type="match status" value="1"/>
</dbReference>
<dbReference type="PANTHER" id="PTHR31004">
    <property type="entry name" value="TRANSMEMBRANE PROTEIN 79"/>
    <property type="match status" value="1"/>
</dbReference>
<evidence type="ECO:0000256" key="3">
    <source>
        <dbReference type="ARBA" id="ARBA00022989"/>
    </source>
</evidence>
<keyword evidence="2 5" id="KW-0812">Transmembrane</keyword>
<dbReference type="Proteomes" id="UP001597521">
    <property type="component" value="Unassembled WGS sequence"/>
</dbReference>
<dbReference type="Gene3D" id="1.20.120.550">
    <property type="entry name" value="Membrane associated eicosanoid/glutathione metabolism-like domain"/>
    <property type="match status" value="1"/>
</dbReference>
<feature type="transmembrane region" description="Helical" evidence="5">
    <location>
        <begin position="102"/>
        <end position="124"/>
    </location>
</feature>
<feature type="transmembrane region" description="Helical" evidence="5">
    <location>
        <begin position="187"/>
        <end position="208"/>
    </location>
</feature>
<protein>
    <submittedName>
        <fullName evidence="6">MAPEG family protein</fullName>
    </submittedName>
</protein>